<comment type="subcellular location">
    <subcellularLocation>
        <location evidence="1 9">Cell inner membrane</location>
        <topology evidence="1 9">Multi-pass membrane protein</topology>
    </subcellularLocation>
</comment>
<dbReference type="GO" id="GO:0015740">
    <property type="term" value="P:C4-dicarboxylate transport"/>
    <property type="evidence" value="ECO:0007669"/>
    <property type="project" value="TreeGrafter"/>
</dbReference>
<feature type="transmembrane region" description="Helical" evidence="9">
    <location>
        <begin position="92"/>
        <end position="114"/>
    </location>
</feature>
<dbReference type="PANTHER" id="PTHR35011">
    <property type="entry name" value="2,3-DIKETO-L-GULONATE TRAP TRANSPORTER SMALL PERMEASE PROTEIN YIAM"/>
    <property type="match status" value="1"/>
</dbReference>
<evidence type="ECO:0000256" key="4">
    <source>
        <dbReference type="ARBA" id="ARBA00022519"/>
    </source>
</evidence>
<organism evidence="11 12">
    <name type="scientific">Tistlia consotensis USBA 355</name>
    <dbReference type="NCBI Taxonomy" id="560819"/>
    <lineage>
        <taxon>Bacteria</taxon>
        <taxon>Pseudomonadati</taxon>
        <taxon>Pseudomonadota</taxon>
        <taxon>Alphaproteobacteria</taxon>
        <taxon>Rhodospirillales</taxon>
        <taxon>Rhodovibrionaceae</taxon>
        <taxon>Tistlia</taxon>
    </lineage>
</organism>
<dbReference type="InterPro" id="IPR007387">
    <property type="entry name" value="TRAP_DctQ"/>
</dbReference>
<evidence type="ECO:0000313" key="12">
    <source>
        <dbReference type="Proteomes" id="UP000192917"/>
    </source>
</evidence>
<feature type="transmembrane region" description="Helical" evidence="9">
    <location>
        <begin position="12"/>
        <end position="34"/>
    </location>
</feature>
<comment type="function">
    <text evidence="9">Part of the tripartite ATP-independent periplasmic (TRAP) transport system.</text>
</comment>
<evidence type="ECO:0000256" key="2">
    <source>
        <dbReference type="ARBA" id="ARBA00022448"/>
    </source>
</evidence>
<evidence type="ECO:0000256" key="3">
    <source>
        <dbReference type="ARBA" id="ARBA00022475"/>
    </source>
</evidence>
<keyword evidence="4 9" id="KW-0997">Cell inner membrane</keyword>
<dbReference type="AlphaFoldDB" id="A0A1Y6B9K1"/>
<dbReference type="GO" id="GO:0022857">
    <property type="term" value="F:transmembrane transporter activity"/>
    <property type="evidence" value="ECO:0007669"/>
    <property type="project" value="UniProtKB-UniRule"/>
</dbReference>
<dbReference type="PANTHER" id="PTHR35011:SF2">
    <property type="entry name" value="2,3-DIKETO-L-GULONATE TRAP TRANSPORTER SMALL PERMEASE PROTEIN YIAM"/>
    <property type="match status" value="1"/>
</dbReference>
<keyword evidence="2 9" id="KW-0813">Transport</keyword>
<evidence type="ECO:0000256" key="5">
    <source>
        <dbReference type="ARBA" id="ARBA00022692"/>
    </source>
</evidence>
<keyword evidence="12" id="KW-1185">Reference proteome</keyword>
<feature type="transmembrane region" description="Helical" evidence="9">
    <location>
        <begin position="54"/>
        <end position="71"/>
    </location>
</feature>
<gene>
    <name evidence="11" type="ORF">SAMN05428998_102146</name>
</gene>
<evidence type="ECO:0000256" key="7">
    <source>
        <dbReference type="ARBA" id="ARBA00023136"/>
    </source>
</evidence>
<evidence type="ECO:0000259" key="10">
    <source>
        <dbReference type="Pfam" id="PF04290"/>
    </source>
</evidence>
<dbReference type="Pfam" id="PF04290">
    <property type="entry name" value="DctQ"/>
    <property type="match status" value="1"/>
</dbReference>
<evidence type="ECO:0000313" key="11">
    <source>
        <dbReference type="EMBL" id="SME98132.1"/>
    </source>
</evidence>
<keyword evidence="7 9" id="KW-0472">Membrane</keyword>
<dbReference type="InterPro" id="IPR055348">
    <property type="entry name" value="DctQ"/>
</dbReference>
<keyword evidence="3" id="KW-1003">Cell membrane</keyword>
<evidence type="ECO:0000256" key="1">
    <source>
        <dbReference type="ARBA" id="ARBA00004429"/>
    </source>
</evidence>
<reference evidence="11 12" key="1">
    <citation type="submission" date="2017-04" db="EMBL/GenBank/DDBJ databases">
        <authorList>
            <person name="Afonso C.L."/>
            <person name="Miller P.J."/>
            <person name="Scott M.A."/>
            <person name="Spackman E."/>
            <person name="Goraichik I."/>
            <person name="Dimitrov K.M."/>
            <person name="Suarez D.L."/>
            <person name="Swayne D.E."/>
        </authorList>
    </citation>
    <scope>NUCLEOTIDE SEQUENCE [LARGE SCALE GENOMIC DNA]</scope>
    <source>
        <strain evidence="11 12">USBA 355</strain>
    </source>
</reference>
<keyword evidence="6 9" id="KW-1133">Transmembrane helix</keyword>
<dbReference type="RefSeq" id="WP_085121222.1">
    <property type="nucleotide sequence ID" value="NZ_FWZX01000002.1"/>
</dbReference>
<proteinExistence type="inferred from homology"/>
<comment type="similarity">
    <text evidence="8 9">Belongs to the TRAP transporter small permease family.</text>
</comment>
<evidence type="ECO:0000256" key="9">
    <source>
        <dbReference type="RuleBase" id="RU369079"/>
    </source>
</evidence>
<feature type="transmembrane region" description="Helical" evidence="9">
    <location>
        <begin position="136"/>
        <end position="159"/>
    </location>
</feature>
<dbReference type="Proteomes" id="UP000192917">
    <property type="component" value="Unassembled WGS sequence"/>
</dbReference>
<sequence>MAALLALYWRVLRLVELLEITLGVLLLAGVVAAIGAQVVSRYLLGTPLVWVEEFATYAFIWATFLGTSVGLKRGRQIQIATFVSGLAPRREALFRTLAHALVLALLVLLARQALKVMPIEGSSSSVSLPVQLPRDLFYSLPLFVSMVSMAATTLYFLAAELRLAATGERAPHLPQAAEEGIL</sequence>
<keyword evidence="5 9" id="KW-0812">Transmembrane</keyword>
<name>A0A1Y6B9K1_9PROT</name>
<dbReference type="STRING" id="560819.SAMN05428998_102146"/>
<accession>A0A1Y6B9K1</accession>
<dbReference type="EMBL" id="FWZX01000002">
    <property type="protein sequence ID" value="SME98132.1"/>
    <property type="molecule type" value="Genomic_DNA"/>
</dbReference>
<comment type="subunit">
    <text evidence="9">The complex comprises the extracytoplasmic solute receptor protein and the two transmembrane proteins.</text>
</comment>
<dbReference type="GO" id="GO:0005886">
    <property type="term" value="C:plasma membrane"/>
    <property type="evidence" value="ECO:0007669"/>
    <property type="project" value="UniProtKB-SubCell"/>
</dbReference>
<feature type="domain" description="Tripartite ATP-independent periplasmic transporters DctQ component" evidence="10">
    <location>
        <begin position="31"/>
        <end position="161"/>
    </location>
</feature>
<evidence type="ECO:0000256" key="8">
    <source>
        <dbReference type="ARBA" id="ARBA00038436"/>
    </source>
</evidence>
<evidence type="ECO:0000256" key="6">
    <source>
        <dbReference type="ARBA" id="ARBA00022989"/>
    </source>
</evidence>
<protein>
    <recommendedName>
        <fullName evidence="9">TRAP transporter small permease protein</fullName>
    </recommendedName>
</protein>